<evidence type="ECO:0000256" key="6">
    <source>
        <dbReference type="ARBA" id="ARBA00029513"/>
    </source>
</evidence>
<dbReference type="InterPro" id="IPR037396">
    <property type="entry name" value="FMN_HAD"/>
</dbReference>
<dbReference type="Pfam" id="PF01070">
    <property type="entry name" value="FMN_dh"/>
    <property type="match status" value="2"/>
</dbReference>
<evidence type="ECO:0000256" key="7">
    <source>
        <dbReference type="ARBA" id="ARBA00048754"/>
    </source>
</evidence>
<dbReference type="PROSITE" id="PS51349">
    <property type="entry name" value="FMN_HYDROXY_ACID_DH_2"/>
    <property type="match status" value="1"/>
</dbReference>
<feature type="domain" description="FMN hydroxy acid dehydrogenase" evidence="10">
    <location>
        <begin position="37"/>
        <end position="338"/>
    </location>
</feature>
<keyword evidence="3 9" id="KW-0288">FMN</keyword>
<dbReference type="PANTHER" id="PTHR10578">
    <property type="entry name" value="S -2-HYDROXY-ACID OXIDASE-RELATED"/>
    <property type="match status" value="1"/>
</dbReference>
<dbReference type="AlphaFoldDB" id="A0A926E0G1"/>
<dbReference type="Proteomes" id="UP000653127">
    <property type="component" value="Unassembled WGS sequence"/>
</dbReference>
<evidence type="ECO:0000256" key="1">
    <source>
        <dbReference type="ARBA" id="ARBA00001917"/>
    </source>
</evidence>
<comment type="catalytic activity">
    <reaction evidence="7">
        <text>(S)-lactate + O2 = pyruvate + H2O2</text>
        <dbReference type="Rhea" id="RHEA:55868"/>
        <dbReference type="ChEBI" id="CHEBI:15361"/>
        <dbReference type="ChEBI" id="CHEBI:15379"/>
        <dbReference type="ChEBI" id="CHEBI:16240"/>
        <dbReference type="ChEBI" id="CHEBI:16651"/>
    </reaction>
    <physiologicalReaction direction="left-to-right" evidence="7">
        <dbReference type="Rhea" id="RHEA:55869"/>
    </physiologicalReaction>
</comment>
<evidence type="ECO:0000313" key="12">
    <source>
        <dbReference type="Proteomes" id="UP000653127"/>
    </source>
</evidence>
<feature type="active site" description="Proton acceptor" evidence="8">
    <location>
        <position position="236"/>
    </location>
</feature>
<dbReference type="RefSeq" id="WP_249283377.1">
    <property type="nucleotide sequence ID" value="NZ_JACRST010000017.1"/>
</dbReference>
<dbReference type="SUPFAM" id="SSF51395">
    <property type="entry name" value="FMN-linked oxidoreductases"/>
    <property type="match status" value="1"/>
</dbReference>
<comment type="caution">
    <text evidence="11">The sequence shown here is derived from an EMBL/GenBank/DDBJ whole genome shotgun (WGS) entry which is preliminary data.</text>
</comment>
<evidence type="ECO:0000313" key="11">
    <source>
        <dbReference type="EMBL" id="MBC8547333.1"/>
    </source>
</evidence>
<evidence type="ECO:0000256" key="2">
    <source>
        <dbReference type="ARBA" id="ARBA00022630"/>
    </source>
</evidence>
<dbReference type="InterPro" id="IPR013785">
    <property type="entry name" value="Aldolase_TIM"/>
</dbReference>
<dbReference type="GO" id="GO:0016491">
    <property type="term" value="F:oxidoreductase activity"/>
    <property type="evidence" value="ECO:0007669"/>
    <property type="project" value="UniProtKB-KW"/>
</dbReference>
<dbReference type="GO" id="GO:0010181">
    <property type="term" value="F:FMN binding"/>
    <property type="evidence" value="ECO:0007669"/>
    <property type="project" value="InterPro"/>
</dbReference>
<protein>
    <recommendedName>
        <fullName evidence="6">L-lactate oxidase</fullName>
    </recommendedName>
</protein>
<dbReference type="InterPro" id="IPR012133">
    <property type="entry name" value="Alpha-hydoxy_acid_DH_FMN"/>
</dbReference>
<evidence type="ECO:0000256" key="8">
    <source>
        <dbReference type="PIRSR" id="PIRSR000138-1"/>
    </source>
</evidence>
<sequence>MTYTELLEQARKNMDGYCLACPECNGAACKNKIPGPGGKGTGGVFRRNFEKLQEIKINLDTLYDGEPTDTSVELFGRTFRYPVFAAPIGAMKLHYGHLHDDLSYNAELVEGCCSAGIAAFTGDGIDPQVYGGALESIRNAGGVGIPTVKPWDVGLMKEKIRMAEAAGAIAVATDVDASGLALLKNVPTPVSPKTVTELGEVVASTRLPVVVKGIMTVRGALKALEAGAYGIVVSNHGGRVLDQTPATVEVLPEIAQAVQGRMKIFIDGGIRTGLDVFKVLALGADAALIGRPFVTAVYGGGAAGAVLYAEKVGGELAETMAMAGANRLSDIGRDMVWL</sequence>
<keyword evidence="12" id="KW-1185">Reference proteome</keyword>
<dbReference type="EMBL" id="JACRST010000017">
    <property type="protein sequence ID" value="MBC8547333.1"/>
    <property type="molecule type" value="Genomic_DNA"/>
</dbReference>
<comment type="cofactor">
    <cofactor evidence="1">
        <name>FMN</name>
        <dbReference type="ChEBI" id="CHEBI:58210"/>
    </cofactor>
</comment>
<comment type="similarity">
    <text evidence="5">Belongs to the FMN-dependent alpha-hydroxy acid dehydrogenase family.</text>
</comment>
<feature type="binding site" evidence="9">
    <location>
        <position position="212"/>
    </location>
    <ligand>
        <name>FMN</name>
        <dbReference type="ChEBI" id="CHEBI:58210"/>
    </ligand>
</feature>
<accession>A0A926E0G1</accession>
<keyword evidence="4" id="KW-0560">Oxidoreductase</keyword>
<dbReference type="PIRSF" id="PIRSF000138">
    <property type="entry name" value="Al-hdrx_acd_dh"/>
    <property type="match status" value="1"/>
</dbReference>
<gene>
    <name evidence="11" type="ORF">H8711_10395</name>
</gene>
<evidence type="ECO:0000256" key="5">
    <source>
        <dbReference type="ARBA" id="ARBA00024042"/>
    </source>
</evidence>
<feature type="binding site" evidence="9">
    <location>
        <position position="234"/>
    </location>
    <ligand>
        <name>FMN</name>
        <dbReference type="ChEBI" id="CHEBI:58210"/>
    </ligand>
</feature>
<name>A0A926E0G1_9FIRM</name>
<feature type="binding site" evidence="9">
    <location>
        <begin position="290"/>
        <end position="291"/>
    </location>
    <ligand>
        <name>FMN</name>
        <dbReference type="ChEBI" id="CHEBI:58210"/>
    </ligand>
</feature>
<evidence type="ECO:0000256" key="4">
    <source>
        <dbReference type="ARBA" id="ARBA00023002"/>
    </source>
</evidence>
<feature type="binding site" evidence="9">
    <location>
        <begin position="267"/>
        <end position="271"/>
    </location>
    <ligand>
        <name>FMN</name>
        <dbReference type="ChEBI" id="CHEBI:58210"/>
    </ligand>
</feature>
<feature type="binding site" evidence="9">
    <location>
        <position position="239"/>
    </location>
    <ligand>
        <name>glyoxylate</name>
        <dbReference type="ChEBI" id="CHEBI:36655"/>
    </ligand>
</feature>
<proteinExistence type="inferred from homology"/>
<organism evidence="11 12">
    <name type="scientific">Ligaoa zhengdingensis</name>
    <dbReference type="NCBI Taxonomy" id="2763658"/>
    <lineage>
        <taxon>Bacteria</taxon>
        <taxon>Bacillati</taxon>
        <taxon>Bacillota</taxon>
        <taxon>Clostridia</taxon>
        <taxon>Eubacteriales</taxon>
        <taxon>Oscillospiraceae</taxon>
        <taxon>Ligaoa</taxon>
    </lineage>
</organism>
<evidence type="ECO:0000259" key="10">
    <source>
        <dbReference type="PROSITE" id="PS51349"/>
    </source>
</evidence>
<dbReference type="Gene3D" id="3.20.20.70">
    <property type="entry name" value="Aldolase class I"/>
    <property type="match status" value="1"/>
</dbReference>
<evidence type="ECO:0000256" key="3">
    <source>
        <dbReference type="ARBA" id="ARBA00022643"/>
    </source>
</evidence>
<dbReference type="InterPro" id="IPR000262">
    <property type="entry name" value="FMN-dep_DH"/>
</dbReference>
<feature type="binding site" evidence="9">
    <location>
        <position position="236"/>
    </location>
    <ligand>
        <name>FMN</name>
        <dbReference type="ChEBI" id="CHEBI:58210"/>
    </ligand>
</feature>
<dbReference type="PANTHER" id="PTHR10578:SF107">
    <property type="entry name" value="2-HYDROXYACID OXIDASE 1"/>
    <property type="match status" value="1"/>
</dbReference>
<reference evidence="11" key="1">
    <citation type="submission" date="2020-08" db="EMBL/GenBank/DDBJ databases">
        <title>Genome public.</title>
        <authorList>
            <person name="Liu C."/>
            <person name="Sun Q."/>
        </authorList>
    </citation>
    <scope>NUCLEOTIDE SEQUENCE</scope>
    <source>
        <strain evidence="11">NSJ-31</strain>
    </source>
</reference>
<keyword evidence="2 9" id="KW-0285">Flavoprotein</keyword>
<evidence type="ECO:0000256" key="9">
    <source>
        <dbReference type="PIRSR" id="PIRSR000138-2"/>
    </source>
</evidence>